<dbReference type="Gene3D" id="3.40.50.200">
    <property type="entry name" value="Peptidase S8/S53 domain"/>
    <property type="match status" value="1"/>
</dbReference>
<reference evidence="4" key="1">
    <citation type="submission" date="2019-07" db="EMBL/GenBank/DDBJ databases">
        <authorList>
            <person name="Dittberner H."/>
        </authorList>
    </citation>
    <scope>NUCLEOTIDE SEQUENCE [LARGE SCALE GENOMIC DNA]</scope>
</reference>
<feature type="domain" description="Subtilisin-like protease fibronectin type-III" evidence="3">
    <location>
        <begin position="193"/>
        <end position="248"/>
    </location>
</feature>
<evidence type="ECO:0000313" key="5">
    <source>
        <dbReference type="Proteomes" id="UP000489600"/>
    </source>
</evidence>
<dbReference type="Gene3D" id="2.60.40.2310">
    <property type="match status" value="1"/>
</dbReference>
<proteinExistence type="inferred from homology"/>
<keyword evidence="5" id="KW-1185">Reference proteome</keyword>
<dbReference type="AlphaFoldDB" id="A0A565B331"/>
<evidence type="ECO:0000313" key="4">
    <source>
        <dbReference type="EMBL" id="VVA95504.1"/>
    </source>
</evidence>
<protein>
    <recommendedName>
        <fullName evidence="3">Subtilisin-like protease fibronectin type-III domain-containing protein</fullName>
    </recommendedName>
</protein>
<gene>
    <name evidence="4" type="ORF">ANE_LOCUS5949</name>
</gene>
<keyword evidence="2" id="KW-0732">Signal</keyword>
<comment type="caution">
    <text evidence="4">The sequence shown here is derived from an EMBL/GenBank/DDBJ whole genome shotgun (WGS) entry which is preliminary data.</text>
</comment>
<dbReference type="InterPro" id="IPR041469">
    <property type="entry name" value="Subtilisin-like_FN3"/>
</dbReference>
<dbReference type="Proteomes" id="UP000489600">
    <property type="component" value="Unassembled WGS sequence"/>
</dbReference>
<evidence type="ECO:0000259" key="3">
    <source>
        <dbReference type="Pfam" id="PF17766"/>
    </source>
</evidence>
<organism evidence="4 5">
    <name type="scientific">Arabis nemorensis</name>
    <dbReference type="NCBI Taxonomy" id="586526"/>
    <lineage>
        <taxon>Eukaryota</taxon>
        <taxon>Viridiplantae</taxon>
        <taxon>Streptophyta</taxon>
        <taxon>Embryophyta</taxon>
        <taxon>Tracheophyta</taxon>
        <taxon>Spermatophyta</taxon>
        <taxon>Magnoliopsida</taxon>
        <taxon>eudicotyledons</taxon>
        <taxon>Gunneridae</taxon>
        <taxon>Pentapetalae</taxon>
        <taxon>rosids</taxon>
        <taxon>malvids</taxon>
        <taxon>Brassicales</taxon>
        <taxon>Brassicaceae</taxon>
        <taxon>Arabideae</taxon>
        <taxon>Arabis</taxon>
    </lineage>
</organism>
<dbReference type="Pfam" id="PF17766">
    <property type="entry name" value="fn3_6"/>
    <property type="match status" value="1"/>
</dbReference>
<dbReference type="GO" id="GO:0006508">
    <property type="term" value="P:proteolysis"/>
    <property type="evidence" value="ECO:0007669"/>
    <property type="project" value="InterPro"/>
</dbReference>
<sequence>MMELIWVNSALSTQALRFLCMDIRAVLKGNTVVCAGGNSGPEAEAEAETVTNTAPWIGTNILVYNTVQWSDCCEDTTFYNTCWTTSWYKGGNFLIKPDIEASGVSILAATTTNITFNDRRFISGVVAFLKSLHRNWSPAAIRSAILPFGEQIFAQGSPRKLADPFDYGGGVVKEAKLGTVCMNPKPSVLDFILPSITIPNLKEEVTLTRTLTNVGPLNSVYKIVVEPPLGVQVTVTPKKTSVSIQGPKGSLSK</sequence>
<dbReference type="InterPro" id="IPR036852">
    <property type="entry name" value="Peptidase_S8/S53_dom_sf"/>
</dbReference>
<name>A0A565B331_9BRAS</name>
<dbReference type="SUPFAM" id="SSF52743">
    <property type="entry name" value="Subtilisin-like"/>
    <property type="match status" value="1"/>
</dbReference>
<evidence type="ECO:0000256" key="1">
    <source>
        <dbReference type="ARBA" id="ARBA00011073"/>
    </source>
</evidence>
<dbReference type="PANTHER" id="PTHR10795">
    <property type="entry name" value="PROPROTEIN CONVERTASE SUBTILISIN/KEXIN"/>
    <property type="match status" value="1"/>
</dbReference>
<dbReference type="InterPro" id="IPR045051">
    <property type="entry name" value="SBT"/>
</dbReference>
<comment type="similarity">
    <text evidence="1">Belongs to the peptidase S8 family.</text>
</comment>
<dbReference type="OrthoDB" id="681081at2759"/>
<dbReference type="EMBL" id="CABITT030000002">
    <property type="protein sequence ID" value="VVA95504.1"/>
    <property type="molecule type" value="Genomic_DNA"/>
</dbReference>
<dbReference type="GO" id="GO:0004252">
    <property type="term" value="F:serine-type endopeptidase activity"/>
    <property type="evidence" value="ECO:0007669"/>
    <property type="project" value="InterPro"/>
</dbReference>
<accession>A0A565B331</accession>
<evidence type="ECO:0000256" key="2">
    <source>
        <dbReference type="ARBA" id="ARBA00022729"/>
    </source>
</evidence>